<sequence length="225" mass="25873">MDESRRWFIHFLCHQSSKNKIYKGHGMLYICISPHHKMGIYKTNATMQFIPRFTVQAPTELTTFLLSRMPGKSSGYAMAMLASGMVYVNGHAATRIDDMLQPGDRVTFGDDYHVMLEALSHTSGQEHVERITDHSTIGHRAPEYAPHTRHILQTYHDMKYSKTVIGGDKKFGSTKNPLDRMVMHDHQQGMIHPVSGKEMSYHGPMHHRMTLLVRDRDHKQRFAGR</sequence>
<organism evidence="2 3">
    <name type="scientific">Breznakibacter xylanolyticus</name>
    <dbReference type="NCBI Taxonomy" id="990"/>
    <lineage>
        <taxon>Bacteria</taxon>
        <taxon>Pseudomonadati</taxon>
        <taxon>Bacteroidota</taxon>
        <taxon>Bacteroidia</taxon>
        <taxon>Marinilabiliales</taxon>
        <taxon>Marinilabiliaceae</taxon>
        <taxon>Breznakibacter</taxon>
    </lineage>
</organism>
<dbReference type="SUPFAM" id="SSF55174">
    <property type="entry name" value="Alpha-L RNA-binding motif"/>
    <property type="match status" value="1"/>
</dbReference>
<dbReference type="PROSITE" id="PS50889">
    <property type="entry name" value="S4"/>
    <property type="match status" value="1"/>
</dbReference>
<dbReference type="InterPro" id="IPR036986">
    <property type="entry name" value="S4_RNA-bd_sf"/>
</dbReference>
<reference evidence="2 3" key="1">
    <citation type="submission" date="2018-06" db="EMBL/GenBank/DDBJ databases">
        <title>Genomic Encyclopedia of Archaeal and Bacterial Type Strains, Phase II (KMG-II): from individual species to whole genera.</title>
        <authorList>
            <person name="Goeker M."/>
        </authorList>
    </citation>
    <scope>NUCLEOTIDE SEQUENCE [LARGE SCALE GENOMIC DNA]</scope>
    <source>
        <strain evidence="2 3">DSM 6779</strain>
    </source>
</reference>
<accession>A0A2W7NLE6</accession>
<dbReference type="GO" id="GO:0003723">
    <property type="term" value="F:RNA binding"/>
    <property type="evidence" value="ECO:0007669"/>
    <property type="project" value="UniProtKB-KW"/>
</dbReference>
<evidence type="ECO:0000256" key="1">
    <source>
        <dbReference type="PROSITE-ProRule" id="PRU00182"/>
    </source>
</evidence>
<dbReference type="Proteomes" id="UP000249239">
    <property type="component" value="Unassembled WGS sequence"/>
</dbReference>
<keyword evidence="3" id="KW-1185">Reference proteome</keyword>
<dbReference type="CDD" id="cd00165">
    <property type="entry name" value="S4"/>
    <property type="match status" value="1"/>
</dbReference>
<keyword evidence="1" id="KW-0694">RNA-binding</keyword>
<gene>
    <name evidence="2" type="ORF">LX69_00330</name>
</gene>
<comment type="caution">
    <text evidence="2">The sequence shown here is derived from an EMBL/GenBank/DDBJ whole genome shotgun (WGS) entry which is preliminary data.</text>
</comment>
<name>A0A2W7NLE6_9BACT</name>
<dbReference type="Gene3D" id="3.10.290.10">
    <property type="entry name" value="RNA-binding S4 domain"/>
    <property type="match status" value="1"/>
</dbReference>
<proteinExistence type="predicted"/>
<dbReference type="EMBL" id="QKZK01000002">
    <property type="protein sequence ID" value="PZX20333.1"/>
    <property type="molecule type" value="Genomic_DNA"/>
</dbReference>
<protein>
    <submittedName>
        <fullName evidence="2">Uncharacterized protein</fullName>
    </submittedName>
</protein>
<evidence type="ECO:0000313" key="3">
    <source>
        <dbReference type="Proteomes" id="UP000249239"/>
    </source>
</evidence>
<dbReference type="AlphaFoldDB" id="A0A2W7NLE6"/>
<evidence type="ECO:0000313" key="2">
    <source>
        <dbReference type="EMBL" id="PZX20333.1"/>
    </source>
</evidence>